<proteinExistence type="predicted"/>
<evidence type="ECO:0000313" key="5">
    <source>
        <dbReference type="Proteomes" id="UP000292447"/>
    </source>
</evidence>
<dbReference type="InterPro" id="IPR000873">
    <property type="entry name" value="AMP-dep_synth/lig_dom"/>
</dbReference>
<organism evidence="4 5">
    <name type="scientific">Metschnikowia aff. pulcherrima</name>
    <dbReference type="NCBI Taxonomy" id="2163413"/>
    <lineage>
        <taxon>Eukaryota</taxon>
        <taxon>Fungi</taxon>
        <taxon>Dikarya</taxon>
        <taxon>Ascomycota</taxon>
        <taxon>Saccharomycotina</taxon>
        <taxon>Pichiomycetes</taxon>
        <taxon>Metschnikowiaceae</taxon>
        <taxon>Metschnikowia</taxon>
    </lineage>
</organism>
<reference evidence="5" key="1">
    <citation type="submission" date="2019-03" db="EMBL/GenBank/DDBJ databases">
        <title>Snf2 controls pulcherriminic acid biosynthesis and connects pigmentation and antifungal activity of the yeast Metschnikowia pulcherrima.</title>
        <authorList>
            <person name="Gore-Lloyd D."/>
            <person name="Sumann I."/>
            <person name="Brachmann A.O."/>
            <person name="Schneeberger K."/>
            <person name="Ortiz-Merino R.A."/>
            <person name="Moreno-Beltran M."/>
            <person name="Schlaefli M."/>
            <person name="Kirner P."/>
            <person name="Santos Kron A."/>
            <person name="Wolfe K.H."/>
            <person name="Piel J."/>
            <person name="Ahrens C.H."/>
            <person name="Henk D."/>
            <person name="Freimoser F.M."/>
        </authorList>
    </citation>
    <scope>NUCLEOTIDE SEQUENCE [LARGE SCALE GENOMIC DNA]</scope>
    <source>
        <strain evidence="5">APC 1.2</strain>
    </source>
</reference>
<evidence type="ECO:0000256" key="2">
    <source>
        <dbReference type="ARBA" id="ARBA00022840"/>
    </source>
</evidence>
<name>A0A4P6XU32_9ASCO</name>
<gene>
    <name evidence="4" type="primary">MPUL0E05830</name>
    <name evidence="4" type="ORF">METSCH_E05830</name>
</gene>
<accession>A0A4P6XU32</accession>
<dbReference type="STRING" id="2163413.A0A4P6XU32"/>
<keyword evidence="1" id="KW-0547">Nucleotide-binding</keyword>
<dbReference type="PANTHER" id="PTHR43272">
    <property type="entry name" value="LONG-CHAIN-FATTY-ACID--COA LIGASE"/>
    <property type="match status" value="1"/>
</dbReference>
<evidence type="ECO:0000313" key="4">
    <source>
        <dbReference type="EMBL" id="QBM90335.1"/>
    </source>
</evidence>
<protein>
    <submittedName>
        <fullName evidence="4">Long-chain acyl-CoA synthetase</fullName>
    </submittedName>
</protein>
<dbReference type="Pfam" id="PF00501">
    <property type="entry name" value="AMP-binding"/>
    <property type="match status" value="1"/>
</dbReference>
<dbReference type="GO" id="GO:0016020">
    <property type="term" value="C:membrane"/>
    <property type="evidence" value="ECO:0007669"/>
    <property type="project" value="TreeGrafter"/>
</dbReference>
<evidence type="ECO:0000256" key="1">
    <source>
        <dbReference type="ARBA" id="ARBA00022741"/>
    </source>
</evidence>
<dbReference type="GO" id="GO:0004467">
    <property type="term" value="F:long-chain fatty acid-CoA ligase activity"/>
    <property type="evidence" value="ECO:0007669"/>
    <property type="project" value="TreeGrafter"/>
</dbReference>
<dbReference type="EMBL" id="CP034460">
    <property type="protein sequence ID" value="QBM90335.1"/>
    <property type="molecule type" value="Genomic_DNA"/>
</dbReference>
<dbReference type="InterPro" id="IPR042099">
    <property type="entry name" value="ANL_N_sf"/>
</dbReference>
<dbReference type="SUPFAM" id="SSF56801">
    <property type="entry name" value="Acetyl-CoA synthetase-like"/>
    <property type="match status" value="1"/>
</dbReference>
<dbReference type="Proteomes" id="UP000292447">
    <property type="component" value="Chromosome V"/>
</dbReference>
<dbReference type="GO" id="GO:0005783">
    <property type="term" value="C:endoplasmic reticulum"/>
    <property type="evidence" value="ECO:0007669"/>
    <property type="project" value="TreeGrafter"/>
</dbReference>
<evidence type="ECO:0000259" key="3">
    <source>
        <dbReference type="Pfam" id="PF00501"/>
    </source>
</evidence>
<keyword evidence="2" id="KW-0067">ATP-binding</keyword>
<dbReference type="Gene3D" id="3.40.50.12780">
    <property type="entry name" value="N-terminal domain of ligase-like"/>
    <property type="match status" value="1"/>
</dbReference>
<keyword evidence="5" id="KW-1185">Reference proteome</keyword>
<dbReference type="AlphaFoldDB" id="A0A4P6XU32"/>
<feature type="domain" description="AMP-dependent synthetase/ligase" evidence="3">
    <location>
        <begin position="167"/>
        <end position="551"/>
    </location>
</feature>
<sequence length="741" mass="82233">MPASVFASQNADSVFLSPKETGVSYEQVLSKYVPLKGFSNASGVPGSAQNGYSPVFRSNAVGSVKRTLFPELNTYFALWENAVACFGDKPALASRPFNYNTKISEPRYVAETFAQVDEKKRSFGAGFLHLLQHSPYKKLSIESHVKIDRHFENCQSYNAENLSFVLTIYLANRAEWVITDLACVAYSVTNTVLYDTLGPNASEYILNLVESPIVVTSFEHIEGILDLKKSYPEELEALICVISMDPLNCRSDAEAHALIRKARDVQIELYDFNQVCGIGKLFPRAELPPKSESVYTISFTSGTTGSKPKGVVLTQETTAAGVTFTICNVPHIRDDVEIVFLPLAHIFERQSLAHNLTTGGMCGFPQMNGSPQTLLEDLRILKPKHMSNVPRVYTKLEAAIKNATIYLDLAMKKAIFSHVVDTKLGRQSGDGVKGTHAIYDALFISKVRKLLGFENMNHCITGLAPISPLTIKFMKAALNIGFAQGYGLTELFAGMSFGDPYEQASDSCGAPGVTCEIRVRELPSMGYFLNDPRGHMGELQLKGPQIFSHYYKNEEETEKSFDGEWFSTGDVARIDRNTGRLYIVDRVKNFFKLSQGEYVTPEKIENVYLSSNSVLTQCFAHGDSTQSFLVAVVGVDKEKILSFLKKECGAFLSAALDDVVLTEINKPENRKLLLKRLNENVSGLAGFEKLKNLYVEFEPLTLERDVITPTVKLKRPIAAKFFSAQIKEMYEEASVVSEAKL</sequence>
<dbReference type="PANTHER" id="PTHR43272:SF33">
    <property type="entry name" value="AMP-BINDING DOMAIN-CONTAINING PROTEIN-RELATED"/>
    <property type="match status" value="1"/>
</dbReference>
<dbReference type="GO" id="GO:0005524">
    <property type="term" value="F:ATP binding"/>
    <property type="evidence" value="ECO:0007669"/>
    <property type="project" value="UniProtKB-KW"/>
</dbReference>